<evidence type="ECO:0000313" key="3">
    <source>
        <dbReference type="EMBL" id="KAK9992135.1"/>
    </source>
</evidence>
<dbReference type="Pfam" id="PF14111">
    <property type="entry name" value="DUF4283"/>
    <property type="match status" value="1"/>
</dbReference>
<gene>
    <name evidence="3" type="ORF">SO802_027120</name>
</gene>
<dbReference type="Proteomes" id="UP001459277">
    <property type="component" value="Unassembled WGS sequence"/>
</dbReference>
<evidence type="ECO:0000259" key="2">
    <source>
        <dbReference type="Pfam" id="PF14111"/>
    </source>
</evidence>
<protein>
    <recommendedName>
        <fullName evidence="2">DUF4283 domain-containing protein</fullName>
    </recommendedName>
</protein>
<evidence type="ECO:0000256" key="1">
    <source>
        <dbReference type="SAM" id="MobiDB-lite"/>
    </source>
</evidence>
<sequence length="190" mass="21991">MAEELEQLWKKLSFTKEKDEDIVLGENSTKTEKELGKNCLVIKILTQRCINIEALRKTMRMLWKTNKTIQISEIEEELFLVELSDPKDKKKILEMCPWSFEKNLVLLQEFSSECPEKGETSDGVEKEKYQYEAWLRAEPMKSTNYSLETSNRRSKESSQTMGGSWKEANTAERHMPHVLQNPSLGAGIVV</sequence>
<keyword evidence="4" id="KW-1185">Reference proteome</keyword>
<reference evidence="3 4" key="1">
    <citation type="submission" date="2024-01" db="EMBL/GenBank/DDBJ databases">
        <title>A telomere-to-telomere, gap-free genome of sweet tea (Lithocarpus litseifolius).</title>
        <authorList>
            <person name="Zhou J."/>
        </authorList>
    </citation>
    <scope>NUCLEOTIDE SEQUENCE [LARGE SCALE GENOMIC DNA]</scope>
    <source>
        <strain evidence="3">Zhou-2022a</strain>
        <tissue evidence="3">Leaf</tissue>
    </source>
</reference>
<evidence type="ECO:0000313" key="4">
    <source>
        <dbReference type="Proteomes" id="UP001459277"/>
    </source>
</evidence>
<dbReference type="EMBL" id="JAZDWU010000009">
    <property type="protein sequence ID" value="KAK9992135.1"/>
    <property type="molecule type" value="Genomic_DNA"/>
</dbReference>
<comment type="caution">
    <text evidence="3">The sequence shown here is derived from an EMBL/GenBank/DDBJ whole genome shotgun (WGS) entry which is preliminary data.</text>
</comment>
<name>A0AAW2C1I6_9ROSI</name>
<organism evidence="3 4">
    <name type="scientific">Lithocarpus litseifolius</name>
    <dbReference type="NCBI Taxonomy" id="425828"/>
    <lineage>
        <taxon>Eukaryota</taxon>
        <taxon>Viridiplantae</taxon>
        <taxon>Streptophyta</taxon>
        <taxon>Embryophyta</taxon>
        <taxon>Tracheophyta</taxon>
        <taxon>Spermatophyta</taxon>
        <taxon>Magnoliopsida</taxon>
        <taxon>eudicotyledons</taxon>
        <taxon>Gunneridae</taxon>
        <taxon>Pentapetalae</taxon>
        <taxon>rosids</taxon>
        <taxon>fabids</taxon>
        <taxon>Fagales</taxon>
        <taxon>Fagaceae</taxon>
        <taxon>Lithocarpus</taxon>
    </lineage>
</organism>
<dbReference type="AlphaFoldDB" id="A0AAW2C1I6"/>
<accession>A0AAW2C1I6</accession>
<feature type="region of interest" description="Disordered" evidence="1">
    <location>
        <begin position="145"/>
        <end position="165"/>
    </location>
</feature>
<dbReference type="InterPro" id="IPR025558">
    <property type="entry name" value="DUF4283"/>
</dbReference>
<feature type="domain" description="DUF4283" evidence="2">
    <location>
        <begin position="33"/>
        <end position="113"/>
    </location>
</feature>
<proteinExistence type="predicted"/>